<evidence type="ECO:0000256" key="6">
    <source>
        <dbReference type="SAM" id="Phobius"/>
    </source>
</evidence>
<sequence length="1944" mass="213088">MKFKTKYKKIIIGMLCLILTFLLLPIKSFFAVQEIKDNTDLAHLDTYKFNLNVNNMEVISKSNAVNQARLNNPYYQSLSGQIYHKPMENFTLKVDKTNKSTQVFEQPLKLKFSNVGEVYGKKVDAYLTINRVTVHYNNTTLGEASLKDPTKKNVQFFNVSEIWENGAFELGNIPYVDAAHNDIIDHAYWIDADVTAELKYSDGSNTDLKLVMVPSDVDVTVDGTESFYIKNYTSQVDKTVMNTANALKKEVSGDKTIWRATKGTDGDASYNVGGLAVRSVNNSLEFGYQSTAYCSAVFGLFVEGKIPAPVKTVDPTQAPAKKGQKITYTGTFKVPTPGKDVIGSLDSLDLIDTFDERLTYQDLKVEADGKVLTEHTDYTVTVSGQTVTVKMAEKYLQRASGADTIKVTYNTVTNEKVEQKTSGVIENTVTLKVDNVLVPSNKVKTTLLYNKTHEFQSGTPGMSLPKEVTDLTPPKVSKIPNGTTVTPDQPKQTEVTVPEGTWVFKGYTEKEKTIDGADVHFIGIWVLKAYKKISIEKKWIGPAAESATFNILVDGKVVNDADHTVTLDKTTGWSYTFDKLLKYSLEDGHEYKYSLAEVKVNNYDSKITGDVDKGFIVTNTNTEKVTVKVNKKWNGPEKNSVIVKLVIDGKESEKKVELTAATNWSGEFTDLPKYNADGGKIHYTVKEVPVEDFKSEIAGDANTGFTITNTYIPADPIQVPLVAEKVLEGKPLEANKYQFKLFKVTNGTEQEVETVTNKQDGSITFTPLTFNEDEVGEHDYVVREVIPADNEKEAGVTYDKTEFKVKIKVEKAFGRKLTATITRSPEALVFKNKYTAKPVNVPLSVTKKLTGRELKAGEFEFVLKDKAGKTVETVKNTADGQVNFRALEFTKTGTYVYTISETKGNLGGISYDTHQVTATIEVTDDGSGQLKAKTSYKDNNQTFNNTYTTKKTSASLEVTKALLGRTLKADEFEFVLKNDEDGSEVQKVKNTADGKVVFAPIEYTKAGTYKYTIVETNAGQTIDGVTYDSLEVKVIVEVTDDGEGNLTANVTYPADKEFNNSYGASKTSATLAVKKTLTGRELKADEFEFTLTDQDGNVKETVKNDKDGNVKFSALEFDKAGTFTYKIAEKTGTATGITYDTKTITATVTVADNGKGALEATVTYDDEKAFENTYTPAGATSVTLGAKKVLEGKDLEAGKYSFVLKEGDKELETVTNAADGTVAFSPISYDESQVGTHKYTISEVAGTETGITYDKTVQEVEVTVEKVSATELKATASKEANDLVFTNKYTPAGATSVTLGAKKVLEGKNLEAGKYSFELKKEDGTVVETVTNAADGTVTFSPISYDESQVGTHKYTISEVAGTETGITYDKTVQEVEVTVEKVSATELKATASKEAKDLVFTNKYTPAKTQVSVKKAWDDKDNQDGKRPTSVTVKLLADGQDTGKTLELNAANGWAGSFTDLDADKGGTPIQYTVVEVTVPGYTSKVTGDAASGFTITNSYSPETVDIKATKNWDDANNQDGKRPTKITINLLADGQKVDSKEVQAAADGTWTVEFTKLAKYKDGKEIKYTVTEEAVAEYESTITDFTITNKYAPKAIDYKVTKVWNDANNQDGKRPESVTVQLYKKVGDADPVAVEGKKLTLTAKDKTDANTWVASFTNIPQYEAGKEITYSIKEVDVPAGYEASVTGQVVTNTHNPDTVILSGTKVWKDNNNQDGKRTTSVKVQILKNDKEVVQEIEVSEKTGWKFESKKLPKYENGQEIKYTVKEVAVASYETTITPEKDGKYTITNEHTPEKITVKGKKIWDDANNKDGIRPDSITVALLANGKETGKTVTVTKATALSDNEWAFEFTDLDRYANGKPIEYTVKEVGTVNGYTAKEDGMNVTNIHTPEKPTPGKPNEPGKPDPKPQLPNTGEKASNAAVVAGLALIAVTGGLYFVSRKNK</sequence>
<dbReference type="Proteomes" id="UP000192428">
    <property type="component" value="Unassembled WGS sequence"/>
</dbReference>
<dbReference type="Pfam" id="PF18873">
    <property type="entry name" value="Sgo0707_N1"/>
    <property type="match status" value="1"/>
</dbReference>
<name>A0A1X0WLF5_STROR</name>
<dbReference type="Pfam" id="PF12892">
    <property type="entry name" value="FctA"/>
    <property type="match status" value="6"/>
</dbReference>
<accession>A0A1X0WLF5</accession>
<reference evidence="8 9" key="1">
    <citation type="journal article" date="2016" name="PLoS ONE">
        <title>Comparative Genomics Analysis of Streptococcus tigurinus Strains Identifies Genetic Elements Specifically and Uniquely Present in Highly Virulent Strains.</title>
        <authorList>
            <person name="Diene S.M."/>
            <person name="Francois P."/>
            <person name="Zbinden A."/>
            <person name="Entenza J.M."/>
            <person name="Resch G."/>
        </authorList>
    </citation>
    <scope>NUCLEOTIDE SEQUENCE [LARGE SCALE GENOMIC DNA]</scope>
    <source>
        <strain evidence="8 9">AZ_8</strain>
    </source>
</reference>
<dbReference type="Gene3D" id="2.60.40.740">
    <property type="match status" value="1"/>
</dbReference>
<dbReference type="Pfam" id="PF20623">
    <property type="entry name" value="Sgo0707_N2"/>
    <property type="match status" value="1"/>
</dbReference>
<keyword evidence="6" id="KW-1133">Transmembrane helix</keyword>
<dbReference type="SUPFAM" id="SSF49478">
    <property type="entry name" value="Cna protein B-type domain"/>
    <property type="match status" value="7"/>
</dbReference>
<dbReference type="Pfam" id="PF00746">
    <property type="entry name" value="Gram_pos_anchor"/>
    <property type="match status" value="1"/>
</dbReference>
<keyword evidence="4" id="KW-0572">Peptidoglycan-anchor</keyword>
<dbReference type="InterPro" id="IPR022464">
    <property type="entry name" value="Strep_pil_isopept_link"/>
</dbReference>
<dbReference type="InterPro" id="IPR019931">
    <property type="entry name" value="LPXTG_anchor"/>
</dbReference>
<dbReference type="InterPro" id="IPR046473">
    <property type="entry name" value="Sgo0707-like_N2"/>
</dbReference>
<evidence type="ECO:0000256" key="5">
    <source>
        <dbReference type="SAM" id="MobiDB-lite"/>
    </source>
</evidence>
<feature type="transmembrane region" description="Helical" evidence="6">
    <location>
        <begin position="1918"/>
        <end position="1939"/>
    </location>
</feature>
<keyword evidence="3" id="KW-0732">Signal</keyword>
<feature type="region of interest" description="Disordered" evidence="5">
    <location>
        <begin position="1884"/>
        <end position="1917"/>
    </location>
</feature>
<evidence type="ECO:0000259" key="7">
    <source>
        <dbReference type="PROSITE" id="PS50847"/>
    </source>
</evidence>
<keyword evidence="6" id="KW-0812">Transmembrane</keyword>
<evidence type="ECO:0000256" key="1">
    <source>
        <dbReference type="ARBA" id="ARBA00022512"/>
    </source>
</evidence>
<feature type="domain" description="Gram-positive cocci surface proteins LPxTG" evidence="7">
    <location>
        <begin position="1911"/>
        <end position="1944"/>
    </location>
</feature>
<dbReference type="Gene3D" id="2.60.40.1140">
    <property type="entry name" value="Collagen-binding surface protein Cna, B-type domain"/>
    <property type="match status" value="7"/>
</dbReference>
<keyword evidence="6" id="KW-0472">Membrane</keyword>
<keyword evidence="2" id="KW-0964">Secreted</keyword>
<dbReference type="NCBIfam" id="TIGR01167">
    <property type="entry name" value="LPXTG_anchor"/>
    <property type="match status" value="1"/>
</dbReference>
<evidence type="ECO:0000256" key="4">
    <source>
        <dbReference type="ARBA" id="ARBA00023088"/>
    </source>
</evidence>
<evidence type="ECO:0000256" key="2">
    <source>
        <dbReference type="ARBA" id="ARBA00022525"/>
    </source>
</evidence>
<dbReference type="NCBIfam" id="TIGR03786">
    <property type="entry name" value="strep_pil_rpt"/>
    <property type="match status" value="6"/>
</dbReference>
<dbReference type="InterPro" id="IPR041030">
    <property type="entry name" value="SHIRT"/>
</dbReference>
<protein>
    <recommendedName>
        <fullName evidence="7">Gram-positive cocci surface proteins LPxTG domain-containing protein</fullName>
    </recommendedName>
</protein>
<dbReference type="InterPro" id="IPR038174">
    <property type="entry name" value="Strep_pil_link_sf"/>
</dbReference>
<dbReference type="EMBL" id="LNVF01000019">
    <property type="protein sequence ID" value="ORJ27607.1"/>
    <property type="molecule type" value="Genomic_DNA"/>
</dbReference>
<dbReference type="InterPro" id="IPR043630">
    <property type="entry name" value="Sgo0707_N1"/>
</dbReference>
<dbReference type="RefSeq" id="WP_061599307.1">
    <property type="nucleotide sequence ID" value="NZ_LNVF01000019.1"/>
</dbReference>
<comment type="caution">
    <text evidence="8">The sequence shown here is derived from an EMBL/GenBank/DDBJ whole genome shotgun (WGS) entry which is preliminary data.</text>
</comment>
<dbReference type="InterPro" id="IPR008454">
    <property type="entry name" value="Collagen-bd_Cna-like_B-typ_dom"/>
</dbReference>
<evidence type="ECO:0000313" key="8">
    <source>
        <dbReference type="EMBL" id="ORJ27607.1"/>
    </source>
</evidence>
<gene>
    <name evidence="8" type="ORF">ATE34_06375</name>
</gene>
<evidence type="ECO:0000313" key="9">
    <source>
        <dbReference type="Proteomes" id="UP000192428"/>
    </source>
</evidence>
<keyword evidence="1" id="KW-0134">Cell wall</keyword>
<dbReference type="Gene3D" id="2.60.40.3050">
    <property type="match status" value="6"/>
</dbReference>
<organism evidence="8 9">
    <name type="scientific">Streptococcus oralis subsp. tigurinus</name>
    <dbReference type="NCBI Taxonomy" id="1077464"/>
    <lineage>
        <taxon>Bacteria</taxon>
        <taxon>Bacillati</taxon>
        <taxon>Bacillota</taxon>
        <taxon>Bacilli</taxon>
        <taxon>Lactobacillales</taxon>
        <taxon>Streptococcaceae</taxon>
        <taxon>Streptococcus</taxon>
    </lineage>
</organism>
<dbReference type="Pfam" id="PF05738">
    <property type="entry name" value="Cna_B"/>
    <property type="match status" value="7"/>
</dbReference>
<dbReference type="CDD" id="cd00222">
    <property type="entry name" value="CollagenBindB"/>
    <property type="match status" value="7"/>
</dbReference>
<feature type="compositionally biased region" description="Polar residues" evidence="5">
    <location>
        <begin position="480"/>
        <end position="491"/>
    </location>
</feature>
<feature type="region of interest" description="Disordered" evidence="5">
    <location>
        <begin position="471"/>
        <end position="491"/>
    </location>
</feature>
<proteinExistence type="predicted"/>
<dbReference type="PROSITE" id="PS50847">
    <property type="entry name" value="GRAM_POS_ANCHORING"/>
    <property type="match status" value="1"/>
</dbReference>
<evidence type="ECO:0000256" key="3">
    <source>
        <dbReference type="ARBA" id="ARBA00022729"/>
    </source>
</evidence>
<dbReference type="Pfam" id="PF18655">
    <property type="entry name" value="SHIRT"/>
    <property type="match status" value="1"/>
</dbReference>